<dbReference type="AlphaFoldDB" id="A0A645AF27"/>
<comment type="caution">
    <text evidence="1">The sequence shown here is derived from an EMBL/GenBank/DDBJ whole genome shotgun (WGS) entry which is preliminary data.</text>
</comment>
<protein>
    <submittedName>
        <fullName evidence="1">Uncharacterized protein</fullName>
    </submittedName>
</protein>
<reference evidence="1" key="1">
    <citation type="submission" date="2019-08" db="EMBL/GenBank/DDBJ databases">
        <authorList>
            <person name="Kucharzyk K."/>
            <person name="Murdoch R.W."/>
            <person name="Higgins S."/>
            <person name="Loffler F."/>
        </authorList>
    </citation>
    <scope>NUCLEOTIDE SEQUENCE</scope>
</reference>
<evidence type="ECO:0000313" key="1">
    <source>
        <dbReference type="EMBL" id="MPM50891.1"/>
    </source>
</evidence>
<accession>A0A645AF27</accession>
<proteinExistence type="predicted"/>
<name>A0A645AF27_9ZZZZ</name>
<organism evidence="1">
    <name type="scientific">bioreactor metagenome</name>
    <dbReference type="NCBI Taxonomy" id="1076179"/>
    <lineage>
        <taxon>unclassified sequences</taxon>
        <taxon>metagenomes</taxon>
        <taxon>ecological metagenomes</taxon>
    </lineage>
</organism>
<dbReference type="EMBL" id="VSSQ01013171">
    <property type="protein sequence ID" value="MPM50891.1"/>
    <property type="molecule type" value="Genomic_DNA"/>
</dbReference>
<sequence>MENCSEDYEALDSLYKEKVKIEAELEKLYEKWLTLSETHQSHY</sequence>
<gene>
    <name evidence="1" type="ORF">SDC9_97637</name>
</gene>